<dbReference type="EMBL" id="CP029426">
    <property type="protein sequence ID" value="AWL99386.1"/>
    <property type="molecule type" value="Genomic_DNA"/>
</dbReference>
<evidence type="ECO:0000256" key="1">
    <source>
        <dbReference type="ARBA" id="ARBA00000085"/>
    </source>
</evidence>
<dbReference type="PRINTS" id="PR00344">
    <property type="entry name" value="BCTRLSENSOR"/>
</dbReference>
<evidence type="ECO:0000256" key="3">
    <source>
        <dbReference type="ARBA" id="ARBA00012438"/>
    </source>
</evidence>
<feature type="domain" description="HAMP" evidence="11">
    <location>
        <begin position="302"/>
        <end position="355"/>
    </location>
</feature>
<dbReference type="PANTHER" id="PTHR43065:SF49">
    <property type="entry name" value="HISTIDINE KINASE"/>
    <property type="match status" value="1"/>
</dbReference>
<evidence type="ECO:0000256" key="2">
    <source>
        <dbReference type="ARBA" id="ARBA00004370"/>
    </source>
</evidence>
<dbReference type="OrthoDB" id="8169077at2"/>
<dbReference type="Pfam" id="PF00512">
    <property type="entry name" value="HisKA"/>
    <property type="match status" value="1"/>
</dbReference>
<dbReference type="PROSITE" id="PS50110">
    <property type="entry name" value="RESPONSE_REGULATORY"/>
    <property type="match status" value="1"/>
</dbReference>
<keyword evidence="8" id="KW-0812">Transmembrane</keyword>
<dbReference type="CDD" id="cd12914">
    <property type="entry name" value="PDC1_DGC_like"/>
    <property type="match status" value="1"/>
</dbReference>
<dbReference type="KEGG" id="brq:CIT40_04670"/>
<dbReference type="Pfam" id="PF00672">
    <property type="entry name" value="HAMP"/>
    <property type="match status" value="1"/>
</dbReference>
<evidence type="ECO:0000256" key="4">
    <source>
        <dbReference type="ARBA" id="ARBA00022553"/>
    </source>
</evidence>
<protein>
    <recommendedName>
        <fullName evidence="3">histidine kinase</fullName>
        <ecNumber evidence="3">2.7.13.3</ecNumber>
    </recommendedName>
</protein>
<evidence type="ECO:0000256" key="7">
    <source>
        <dbReference type="PROSITE-ProRule" id="PRU00169"/>
    </source>
</evidence>
<keyword evidence="8" id="KW-1133">Transmembrane helix</keyword>
<dbReference type="InterPro" id="IPR003594">
    <property type="entry name" value="HATPase_dom"/>
</dbReference>
<evidence type="ECO:0000256" key="6">
    <source>
        <dbReference type="ARBA" id="ARBA00022777"/>
    </source>
</evidence>
<dbReference type="InterPro" id="IPR003661">
    <property type="entry name" value="HisK_dim/P_dom"/>
</dbReference>
<comment type="catalytic activity">
    <reaction evidence="1">
        <text>ATP + protein L-histidine = ADP + protein N-phospho-L-histidine.</text>
        <dbReference type="EC" id="2.7.13.3"/>
    </reaction>
</comment>
<dbReference type="SUPFAM" id="SSF52172">
    <property type="entry name" value="CheY-like"/>
    <property type="match status" value="1"/>
</dbReference>
<feature type="domain" description="Response regulatory" evidence="10">
    <location>
        <begin position="623"/>
        <end position="737"/>
    </location>
</feature>
<evidence type="ECO:0000313" key="13">
    <source>
        <dbReference type="Proteomes" id="UP000215884"/>
    </source>
</evidence>
<dbReference type="SUPFAM" id="SSF55874">
    <property type="entry name" value="ATPase domain of HSP90 chaperone/DNA topoisomerase II/histidine kinase"/>
    <property type="match status" value="1"/>
</dbReference>
<evidence type="ECO:0000259" key="11">
    <source>
        <dbReference type="PROSITE" id="PS50885"/>
    </source>
</evidence>
<feature type="transmembrane region" description="Helical" evidence="8">
    <location>
        <begin position="282"/>
        <end position="304"/>
    </location>
</feature>
<dbReference type="InterPro" id="IPR005467">
    <property type="entry name" value="His_kinase_dom"/>
</dbReference>
<dbReference type="GO" id="GO:0016020">
    <property type="term" value="C:membrane"/>
    <property type="evidence" value="ECO:0007669"/>
    <property type="project" value="UniProtKB-SubCell"/>
</dbReference>
<keyword evidence="4 7" id="KW-0597">Phosphoprotein</keyword>
<dbReference type="PROSITE" id="PS50109">
    <property type="entry name" value="HIS_KIN"/>
    <property type="match status" value="1"/>
</dbReference>
<dbReference type="SMART" id="SM00387">
    <property type="entry name" value="HATPase_c"/>
    <property type="match status" value="1"/>
</dbReference>
<dbReference type="Proteomes" id="UP000215884">
    <property type="component" value="Chromosome"/>
</dbReference>
<dbReference type="SUPFAM" id="SSF47384">
    <property type="entry name" value="Homodimeric domain of signal transducing histidine kinase"/>
    <property type="match status" value="1"/>
</dbReference>
<name>A0A2U8PNJ2_9BRAD</name>
<dbReference type="Pfam" id="PF02518">
    <property type="entry name" value="HATPase_c"/>
    <property type="match status" value="1"/>
</dbReference>
<dbReference type="InterPro" id="IPR001789">
    <property type="entry name" value="Sig_transdc_resp-reg_receiver"/>
</dbReference>
<dbReference type="SMART" id="SM00304">
    <property type="entry name" value="HAMP"/>
    <property type="match status" value="1"/>
</dbReference>
<evidence type="ECO:0000259" key="10">
    <source>
        <dbReference type="PROSITE" id="PS50110"/>
    </source>
</evidence>
<keyword evidence="6" id="KW-0418">Kinase</keyword>
<dbReference type="SMART" id="SM00448">
    <property type="entry name" value="REC"/>
    <property type="match status" value="1"/>
</dbReference>
<evidence type="ECO:0000256" key="5">
    <source>
        <dbReference type="ARBA" id="ARBA00022679"/>
    </source>
</evidence>
<dbReference type="InterPro" id="IPR011006">
    <property type="entry name" value="CheY-like_superfamily"/>
</dbReference>
<dbReference type="Gene3D" id="3.30.565.10">
    <property type="entry name" value="Histidine kinase-like ATPase, C-terminal domain"/>
    <property type="match status" value="1"/>
</dbReference>
<dbReference type="SMART" id="SM00388">
    <property type="entry name" value="HisKA"/>
    <property type="match status" value="1"/>
</dbReference>
<accession>A0A2U8PNJ2</accession>
<dbReference type="CDD" id="cd06225">
    <property type="entry name" value="HAMP"/>
    <property type="match status" value="1"/>
</dbReference>
<keyword evidence="13" id="KW-1185">Reference proteome</keyword>
<feature type="domain" description="Histidine kinase" evidence="9">
    <location>
        <begin position="379"/>
        <end position="602"/>
    </location>
</feature>
<dbReference type="PROSITE" id="PS50885">
    <property type="entry name" value="HAMP"/>
    <property type="match status" value="1"/>
</dbReference>
<dbReference type="InterPro" id="IPR004358">
    <property type="entry name" value="Sig_transdc_His_kin-like_C"/>
</dbReference>
<reference evidence="12 13" key="1">
    <citation type="journal article" date="2017" name="Syst. Appl. Microbiol.">
        <title>Soybeans inoculated with root zone soils of Canadian native legumes harbour diverse and novel Bradyrhizobium spp. that possess agricultural potential.</title>
        <authorList>
            <person name="Bromfield E.S.P."/>
            <person name="Cloutier S."/>
            <person name="Tambong J.T."/>
            <person name="Tran Thi T.V."/>
        </authorList>
    </citation>
    <scope>NUCLEOTIDE SEQUENCE [LARGE SCALE GENOMIC DNA]</scope>
    <source>
        <strain evidence="12 13">39S1MB</strain>
    </source>
</reference>
<dbReference type="Pfam" id="PF00072">
    <property type="entry name" value="Response_reg"/>
    <property type="match status" value="1"/>
</dbReference>
<reference evidence="12 13" key="2">
    <citation type="journal article" date="2019" name="Int. J. Syst. Evol. Microbiol.">
        <title>Description and complete genome sequence of Bradyrhizobium amphicarpaeae sp. nov., harbouring photosystem and nitrogen-fixation genes.</title>
        <authorList>
            <person name="Bromfield E.S.P."/>
            <person name="Cloutier S."/>
            <person name="Nguyen H.D.T."/>
        </authorList>
    </citation>
    <scope>NUCLEOTIDE SEQUENCE [LARGE SCALE GENOMIC DNA]</scope>
    <source>
        <strain evidence="12 13">39S1MB</strain>
    </source>
</reference>
<feature type="modified residue" description="4-aspartylphosphate" evidence="7">
    <location>
        <position position="673"/>
    </location>
</feature>
<dbReference type="Gene3D" id="1.10.287.130">
    <property type="match status" value="1"/>
</dbReference>
<dbReference type="GO" id="GO:0000155">
    <property type="term" value="F:phosphorelay sensor kinase activity"/>
    <property type="evidence" value="ECO:0007669"/>
    <property type="project" value="InterPro"/>
</dbReference>
<dbReference type="EC" id="2.7.13.3" evidence="3"/>
<dbReference type="Gene3D" id="3.40.50.2300">
    <property type="match status" value="1"/>
</dbReference>
<comment type="subcellular location">
    <subcellularLocation>
        <location evidence="2">Membrane</location>
    </subcellularLocation>
</comment>
<keyword evidence="5" id="KW-0808">Transferase</keyword>
<dbReference type="InterPro" id="IPR036890">
    <property type="entry name" value="HATPase_C_sf"/>
</dbReference>
<evidence type="ECO:0000256" key="8">
    <source>
        <dbReference type="SAM" id="Phobius"/>
    </source>
</evidence>
<organism evidence="12 13">
    <name type="scientific">Bradyrhizobium amphicarpaeae</name>
    <dbReference type="NCBI Taxonomy" id="1404768"/>
    <lineage>
        <taxon>Bacteria</taxon>
        <taxon>Pseudomonadati</taxon>
        <taxon>Pseudomonadota</taxon>
        <taxon>Alphaproteobacteria</taxon>
        <taxon>Hyphomicrobiales</taxon>
        <taxon>Nitrobacteraceae</taxon>
        <taxon>Bradyrhizobium</taxon>
    </lineage>
</organism>
<evidence type="ECO:0000259" key="9">
    <source>
        <dbReference type="PROSITE" id="PS50109"/>
    </source>
</evidence>
<gene>
    <name evidence="12" type="ORF">CIT40_04670</name>
</gene>
<dbReference type="RefSeq" id="WP_094895098.1">
    <property type="nucleotide sequence ID" value="NZ_CP029426.2"/>
</dbReference>
<dbReference type="Gene3D" id="6.10.340.10">
    <property type="match status" value="1"/>
</dbReference>
<proteinExistence type="predicted"/>
<feature type="transmembrane region" description="Helical" evidence="8">
    <location>
        <begin position="7"/>
        <end position="27"/>
    </location>
</feature>
<dbReference type="InterPro" id="IPR003660">
    <property type="entry name" value="HAMP_dom"/>
</dbReference>
<dbReference type="CDD" id="cd00082">
    <property type="entry name" value="HisKA"/>
    <property type="match status" value="1"/>
</dbReference>
<keyword evidence="8" id="KW-0472">Membrane</keyword>
<dbReference type="AlphaFoldDB" id="A0A2U8PNJ2"/>
<evidence type="ECO:0000313" key="12">
    <source>
        <dbReference type="EMBL" id="AWL99386.1"/>
    </source>
</evidence>
<dbReference type="Gene3D" id="3.30.450.20">
    <property type="entry name" value="PAS domain"/>
    <property type="match status" value="1"/>
</dbReference>
<dbReference type="PANTHER" id="PTHR43065">
    <property type="entry name" value="SENSOR HISTIDINE KINASE"/>
    <property type="match status" value="1"/>
</dbReference>
<dbReference type="InterPro" id="IPR036097">
    <property type="entry name" value="HisK_dim/P_sf"/>
</dbReference>
<sequence length="748" mass="80678">MSLRTRLLILVIAAMLVPAILVGLRFVQNRTSEIDAAQANLAASADDIAADLDEKIQGTAQLHYGLARARDLDTRDKAACSAFLSDVREEYTQFTGILTIDPDGSLFCDSLQTNRTLDLNDRGYFKQVKGLQDVVAVEPVFGRLTGLSVLQIAYPVRSEAGALKFVLLASFNLNKFAEFHDKRLLAEKNILLVDAKGTILVAPKSGGWTGPVGGSIAGSDLFRFAAAPDGEPFREVTDREGRTQIWGVARSPSIRKAGLYILVGRSKDRLVAAANRRLYEDMAILAVALLLLLAGLWILTTVSIGRQVGRLAAMAKSLGRGDLSARIPEPHPGGELGGLMSLLNSTAESLEQQRAAIADLSHKLSQSQKMEAMGQLTGGVAHDFNNLLTVILGNSEHLADRLAANKELHRIANDIATAAERGSDLTRSLLAFARKQPLRPREIDIAEQVTGMKQLLRRTLGEHIESSFTFAPDLWLASVDPSQLATAVLNLVLNARDAMPDGGKLAVEVCNASLGESDLDVNGEPRPGDYVMLAVKDTGAGMSSEVLGRAFEPFFTTKEVGKGTGLGLSMVYGFAQQSGGLVQMQSEPGRGSAIRLYFPRLATPPNEEPLPAERVTAPNGHETVLVVEDDDMVRAYVENELKALGYRVITTSNGPAALDVLRQTVDIQLLFTDVVMPGGMFGPELARQAIRLRPGLKVLFTSGYSQDPVKTPDGISARILTKPFRRQDLAAMLRSALSGMPRESGREP</sequence>